<evidence type="ECO:0000256" key="2">
    <source>
        <dbReference type="ARBA" id="ARBA00039140"/>
    </source>
</evidence>
<name>A0A381DLD2_9BACT</name>
<dbReference type="RefSeq" id="WP_089182172.1">
    <property type="nucleotide sequence ID" value="NZ_CP043427.1"/>
</dbReference>
<dbReference type="OrthoDB" id="9793421at2"/>
<organism evidence="5 6">
    <name type="scientific">Campylobacter sputorum subsp. sputorum</name>
    <dbReference type="NCBI Taxonomy" id="32024"/>
    <lineage>
        <taxon>Bacteria</taxon>
        <taxon>Pseudomonadati</taxon>
        <taxon>Campylobacterota</taxon>
        <taxon>Epsilonproteobacteria</taxon>
        <taxon>Campylobacterales</taxon>
        <taxon>Campylobacteraceae</taxon>
        <taxon>Campylobacter</taxon>
    </lineage>
</organism>
<protein>
    <recommendedName>
        <fullName evidence="2">protein-glutamate methylesterase</fullName>
        <ecNumber evidence="2">3.1.1.61</ecNumber>
    </recommendedName>
</protein>
<accession>A0A381DLD2</accession>
<evidence type="ECO:0000313" key="5">
    <source>
        <dbReference type="EMBL" id="SUX11445.1"/>
    </source>
</evidence>
<dbReference type="InterPro" id="IPR035909">
    <property type="entry name" value="CheB_C"/>
</dbReference>
<dbReference type="InterPro" id="IPR000673">
    <property type="entry name" value="Sig_transdc_resp-reg_Me-estase"/>
</dbReference>
<comment type="catalytic activity">
    <reaction evidence="3">
        <text>[protein]-L-glutamate 5-O-methyl ester + H2O = L-glutamyl-[protein] + methanol + H(+)</text>
        <dbReference type="Rhea" id="RHEA:23236"/>
        <dbReference type="Rhea" id="RHEA-COMP:10208"/>
        <dbReference type="Rhea" id="RHEA-COMP:10311"/>
        <dbReference type="ChEBI" id="CHEBI:15377"/>
        <dbReference type="ChEBI" id="CHEBI:15378"/>
        <dbReference type="ChEBI" id="CHEBI:17790"/>
        <dbReference type="ChEBI" id="CHEBI:29973"/>
        <dbReference type="ChEBI" id="CHEBI:82795"/>
        <dbReference type="EC" id="3.1.1.61"/>
    </reaction>
</comment>
<evidence type="ECO:0000256" key="1">
    <source>
        <dbReference type="ARBA" id="ARBA00022801"/>
    </source>
</evidence>
<dbReference type="GO" id="GO:0008984">
    <property type="term" value="F:protein-glutamate methylesterase activity"/>
    <property type="evidence" value="ECO:0007669"/>
    <property type="project" value="UniProtKB-EC"/>
</dbReference>
<dbReference type="Proteomes" id="UP000254920">
    <property type="component" value="Unassembled WGS sequence"/>
</dbReference>
<dbReference type="SUPFAM" id="SSF52738">
    <property type="entry name" value="Methylesterase CheB, C-terminal domain"/>
    <property type="match status" value="1"/>
</dbReference>
<evidence type="ECO:0000313" key="6">
    <source>
        <dbReference type="Proteomes" id="UP000254920"/>
    </source>
</evidence>
<dbReference type="GeneID" id="93090311"/>
<sequence length="193" mass="21340">MAQKIVLIGSSTGGPGHLKKLLLDVDINNCTIIIAQHMSLNFMDTFIQQIKDFFKSETLINRIDKKVFIKSGVYVCTQNSIILPTQPLCIAPYNGDIKTTYNPNVDMLFSSAAKITKLADIMAILLTGIGDDGAKGLFELYKAKAQCVAENEESAIVYGMPKRAKELNPQLLTLNLANIKLKLESFLKENNNE</sequence>
<dbReference type="CDD" id="cd16432">
    <property type="entry name" value="CheB_Rec"/>
    <property type="match status" value="1"/>
</dbReference>
<feature type="domain" description="CheB-type methylesterase" evidence="4">
    <location>
        <begin position="1"/>
        <end position="190"/>
    </location>
</feature>
<dbReference type="GO" id="GO:0000156">
    <property type="term" value="F:phosphorelay response regulator activity"/>
    <property type="evidence" value="ECO:0007669"/>
    <property type="project" value="InterPro"/>
</dbReference>
<dbReference type="EC" id="3.1.1.61" evidence="2"/>
<evidence type="ECO:0000259" key="4">
    <source>
        <dbReference type="PROSITE" id="PS50122"/>
    </source>
</evidence>
<dbReference type="EMBL" id="UFVD01000001">
    <property type="protein sequence ID" value="SUX11445.1"/>
    <property type="molecule type" value="Genomic_DNA"/>
</dbReference>
<dbReference type="GO" id="GO:0005737">
    <property type="term" value="C:cytoplasm"/>
    <property type="evidence" value="ECO:0007669"/>
    <property type="project" value="InterPro"/>
</dbReference>
<dbReference type="GO" id="GO:0006935">
    <property type="term" value="P:chemotaxis"/>
    <property type="evidence" value="ECO:0007669"/>
    <property type="project" value="UniProtKB-UniRule"/>
</dbReference>
<dbReference type="Pfam" id="PF01339">
    <property type="entry name" value="CheB_methylest"/>
    <property type="match status" value="1"/>
</dbReference>
<keyword evidence="1 5" id="KW-0378">Hydrolase</keyword>
<dbReference type="AlphaFoldDB" id="A0A381DLD2"/>
<proteinExistence type="predicted"/>
<evidence type="ECO:0000256" key="3">
    <source>
        <dbReference type="ARBA" id="ARBA00048267"/>
    </source>
</evidence>
<gene>
    <name evidence="5" type="primary">cheB3</name>
    <name evidence="5" type="ORF">NCTC12475_01671</name>
</gene>
<dbReference type="Gene3D" id="3.40.50.180">
    <property type="entry name" value="Methylesterase CheB, C-terminal domain"/>
    <property type="match status" value="1"/>
</dbReference>
<dbReference type="STRING" id="32024.GCA_000788295_00794"/>
<keyword evidence="6" id="KW-1185">Reference proteome</keyword>
<dbReference type="PANTHER" id="PTHR42872:SF6">
    <property type="entry name" value="PROTEIN-GLUTAMATE METHYLESTERASE_PROTEIN-GLUTAMINE GLUTAMINASE"/>
    <property type="match status" value="1"/>
</dbReference>
<dbReference type="PROSITE" id="PS50122">
    <property type="entry name" value="CHEB"/>
    <property type="match status" value="1"/>
</dbReference>
<dbReference type="PANTHER" id="PTHR42872">
    <property type="entry name" value="PROTEIN-GLUTAMATE METHYLESTERASE/PROTEIN-GLUTAMINE GLUTAMINASE"/>
    <property type="match status" value="1"/>
</dbReference>
<reference evidence="5 6" key="1">
    <citation type="submission" date="2018-06" db="EMBL/GenBank/DDBJ databases">
        <authorList>
            <consortium name="Pathogen Informatics"/>
            <person name="Doyle S."/>
        </authorList>
    </citation>
    <scope>NUCLEOTIDE SEQUENCE [LARGE SCALE GENOMIC DNA]</scope>
    <source>
        <strain evidence="5 6">NCTC12475</strain>
    </source>
</reference>